<dbReference type="SMART" id="SM00729">
    <property type="entry name" value="Elp3"/>
    <property type="match status" value="1"/>
</dbReference>
<keyword evidence="4" id="KW-0949">S-adenosyl-L-methionine</keyword>
<keyword evidence="2" id="KW-0489">Methyltransferase</keyword>
<feature type="domain" description="Radical SAM core" evidence="9">
    <location>
        <begin position="156"/>
        <end position="366"/>
    </location>
</feature>
<dbReference type="SFLD" id="SFLDG01123">
    <property type="entry name" value="methyltransferase_(Class_B)"/>
    <property type="match status" value="1"/>
</dbReference>
<comment type="caution">
    <text evidence="10">The sequence shown here is derived from an EMBL/GenBank/DDBJ whole genome shotgun (WGS) entry which is preliminary data.</text>
</comment>
<evidence type="ECO:0000256" key="4">
    <source>
        <dbReference type="ARBA" id="ARBA00022691"/>
    </source>
</evidence>
<evidence type="ECO:0000313" key="11">
    <source>
        <dbReference type="Proteomes" id="UP001203338"/>
    </source>
</evidence>
<accession>A0ABT0PB49</accession>
<dbReference type="SFLD" id="SFLDG01082">
    <property type="entry name" value="B12-binding_domain_containing"/>
    <property type="match status" value="1"/>
</dbReference>
<dbReference type="InterPro" id="IPR006158">
    <property type="entry name" value="Cobalamin-bd"/>
</dbReference>
<evidence type="ECO:0000313" key="10">
    <source>
        <dbReference type="EMBL" id="MCL6268614.1"/>
    </source>
</evidence>
<dbReference type="InterPro" id="IPR006638">
    <property type="entry name" value="Elp3/MiaA/NifB-like_rSAM"/>
</dbReference>
<dbReference type="CDD" id="cd01335">
    <property type="entry name" value="Radical_SAM"/>
    <property type="match status" value="1"/>
</dbReference>
<evidence type="ECO:0000256" key="7">
    <source>
        <dbReference type="ARBA" id="ARBA00023014"/>
    </source>
</evidence>
<evidence type="ECO:0000256" key="5">
    <source>
        <dbReference type="ARBA" id="ARBA00022723"/>
    </source>
</evidence>
<feature type="domain" description="B12-binding" evidence="8">
    <location>
        <begin position="1"/>
        <end position="132"/>
    </location>
</feature>
<evidence type="ECO:0000259" key="8">
    <source>
        <dbReference type="PROSITE" id="PS51332"/>
    </source>
</evidence>
<dbReference type="EMBL" id="JAMFLX010000001">
    <property type="protein sequence ID" value="MCL6268614.1"/>
    <property type="molecule type" value="Genomic_DNA"/>
</dbReference>
<dbReference type="SUPFAM" id="SSF102114">
    <property type="entry name" value="Radical SAM enzymes"/>
    <property type="match status" value="1"/>
</dbReference>
<proteinExistence type="predicted"/>
<keyword evidence="3" id="KW-0808">Transferase</keyword>
<dbReference type="PANTHER" id="PTHR43409:SF7">
    <property type="entry name" value="BLL1977 PROTEIN"/>
    <property type="match status" value="1"/>
</dbReference>
<dbReference type="PROSITE" id="PS51332">
    <property type="entry name" value="B12_BINDING"/>
    <property type="match status" value="1"/>
</dbReference>
<gene>
    <name evidence="10" type="ORF">M3P05_01425</name>
</gene>
<protein>
    <submittedName>
        <fullName evidence="10">B12-binding domain-containing radical SAM protein</fullName>
    </submittedName>
</protein>
<dbReference type="Gene3D" id="3.40.50.280">
    <property type="entry name" value="Cobalamin-binding domain"/>
    <property type="match status" value="1"/>
</dbReference>
<dbReference type="Proteomes" id="UP001203338">
    <property type="component" value="Unassembled WGS sequence"/>
</dbReference>
<evidence type="ECO:0000256" key="2">
    <source>
        <dbReference type="ARBA" id="ARBA00022603"/>
    </source>
</evidence>
<dbReference type="InterPro" id="IPR023404">
    <property type="entry name" value="rSAM_horseshoe"/>
</dbReference>
<comment type="cofactor">
    <cofactor evidence="1">
        <name>[4Fe-4S] cluster</name>
        <dbReference type="ChEBI" id="CHEBI:49883"/>
    </cofactor>
</comment>
<keyword evidence="5" id="KW-0479">Metal-binding</keyword>
<dbReference type="InterPro" id="IPR058240">
    <property type="entry name" value="rSAM_sf"/>
</dbReference>
<dbReference type="RefSeq" id="WP_249697445.1">
    <property type="nucleotide sequence ID" value="NZ_JAMFLX010000001.1"/>
</dbReference>
<organism evidence="10 11">
    <name type="scientific">Parendozoicomonas callyspongiae</name>
    <dbReference type="NCBI Taxonomy" id="2942213"/>
    <lineage>
        <taxon>Bacteria</taxon>
        <taxon>Pseudomonadati</taxon>
        <taxon>Pseudomonadota</taxon>
        <taxon>Gammaproteobacteria</taxon>
        <taxon>Oceanospirillales</taxon>
        <taxon>Endozoicomonadaceae</taxon>
        <taxon>Parendozoicomonas</taxon>
    </lineage>
</organism>
<evidence type="ECO:0000256" key="1">
    <source>
        <dbReference type="ARBA" id="ARBA00001966"/>
    </source>
</evidence>
<dbReference type="PROSITE" id="PS51918">
    <property type="entry name" value="RADICAL_SAM"/>
    <property type="match status" value="1"/>
</dbReference>
<sequence>MKVYIIKASTKHSLFKEYKGFMAAPPQSIYSAAAVTPKDVDLKITDETSEGSANLREKADLVAIFMSTPDAYRGYELGDHFRKQGIPVVFGGLHASFVSEEVLEHADAVMKGEEDLLWPSVLRDLRAGQLQKIYKNAEPPSMVNMERYPHEAINMQAYDGMGSVMVSRGCRFKCTYCTVHKFFPTFRRRPVGEVIDEIRASGLEYLELHADNLIADRDYAMELFQALKPLNVKWMAEATLNLAQYDDILEAAAEAGLFYLLVGIETPSQAALKACGKNFIKVDKAKENVRKLHEYQIAVDSAMLFGFDEHTPDIFKETLDFVDEIELDSCAAAIVTPFPGTALFEQMEREGRLLTRDWSKYDCSNAVFEPKNMTARELEEGADWYHRKYNGWIRAAKRKSARIRNIGPENAMYF</sequence>
<dbReference type="Pfam" id="PF04055">
    <property type="entry name" value="Radical_SAM"/>
    <property type="match status" value="1"/>
</dbReference>
<name>A0ABT0PB49_9GAMM</name>
<keyword evidence="6" id="KW-0408">Iron</keyword>
<keyword evidence="7" id="KW-0411">Iron-sulfur</keyword>
<dbReference type="Gene3D" id="3.80.30.20">
    <property type="entry name" value="tm_1862 like domain"/>
    <property type="match status" value="1"/>
</dbReference>
<evidence type="ECO:0000256" key="3">
    <source>
        <dbReference type="ARBA" id="ARBA00022679"/>
    </source>
</evidence>
<dbReference type="PANTHER" id="PTHR43409">
    <property type="entry name" value="ANAEROBIC MAGNESIUM-PROTOPORPHYRIN IX MONOMETHYL ESTER CYCLASE-RELATED"/>
    <property type="match status" value="1"/>
</dbReference>
<keyword evidence="11" id="KW-1185">Reference proteome</keyword>
<evidence type="ECO:0000256" key="6">
    <source>
        <dbReference type="ARBA" id="ARBA00023004"/>
    </source>
</evidence>
<evidence type="ECO:0000259" key="9">
    <source>
        <dbReference type="PROSITE" id="PS51918"/>
    </source>
</evidence>
<dbReference type="InterPro" id="IPR007197">
    <property type="entry name" value="rSAM"/>
</dbReference>
<dbReference type="InterPro" id="IPR034466">
    <property type="entry name" value="Methyltransferase_Class_B"/>
</dbReference>
<dbReference type="InterPro" id="IPR051198">
    <property type="entry name" value="BchE-like"/>
</dbReference>
<reference evidence="10 11" key="1">
    <citation type="submission" date="2022-05" db="EMBL/GenBank/DDBJ databases">
        <authorList>
            <person name="Park J.-S."/>
        </authorList>
    </citation>
    <scope>NUCLEOTIDE SEQUENCE [LARGE SCALE GENOMIC DNA]</scope>
    <source>
        <strain evidence="10 11">2012CJ34-2</strain>
    </source>
</reference>
<dbReference type="SFLD" id="SFLDS00029">
    <property type="entry name" value="Radical_SAM"/>
    <property type="match status" value="1"/>
</dbReference>